<proteinExistence type="predicted"/>
<organism evidence="1 2">
    <name type="scientific">Candidatus Dojkabacteria bacterium</name>
    <dbReference type="NCBI Taxonomy" id="2099670"/>
    <lineage>
        <taxon>Bacteria</taxon>
        <taxon>Candidatus Dojkabacteria</taxon>
    </lineage>
</organism>
<dbReference type="EMBL" id="SSDS01000095">
    <property type="protein sequence ID" value="TXG75898.1"/>
    <property type="molecule type" value="Genomic_DNA"/>
</dbReference>
<accession>A0A5C7J3S1</accession>
<sequence>MRITIELQRTRHTAVMESARLWWESLRPAGWDLQDHLHAPTINTVTEAQKTLAQAVAGAIEVGAL</sequence>
<name>A0A5C7J3S1_9BACT</name>
<dbReference type="AlphaFoldDB" id="A0A5C7J3S1"/>
<dbReference type="Proteomes" id="UP000321026">
    <property type="component" value="Unassembled WGS sequence"/>
</dbReference>
<evidence type="ECO:0000313" key="2">
    <source>
        <dbReference type="Proteomes" id="UP000321026"/>
    </source>
</evidence>
<gene>
    <name evidence="1" type="ORF">E6Q11_06095</name>
</gene>
<comment type="caution">
    <text evidence="1">The sequence shown here is derived from an EMBL/GenBank/DDBJ whole genome shotgun (WGS) entry which is preliminary data.</text>
</comment>
<reference evidence="1 2" key="1">
    <citation type="submission" date="2018-09" db="EMBL/GenBank/DDBJ databases">
        <title>Metagenome Assembled Genomes from an Advanced Water Purification Facility.</title>
        <authorList>
            <person name="Stamps B.W."/>
            <person name="Spear J.R."/>
        </authorList>
    </citation>
    <scope>NUCLEOTIDE SEQUENCE [LARGE SCALE GENOMIC DNA]</scope>
    <source>
        <strain evidence="1">Bin_63_2</strain>
    </source>
</reference>
<evidence type="ECO:0000313" key="1">
    <source>
        <dbReference type="EMBL" id="TXG75898.1"/>
    </source>
</evidence>
<protein>
    <submittedName>
        <fullName evidence="1">Uncharacterized protein</fullName>
    </submittedName>
</protein>